<dbReference type="OrthoDB" id="313561at2759"/>
<evidence type="ECO:0000256" key="5">
    <source>
        <dbReference type="ARBA" id="ARBA00022771"/>
    </source>
</evidence>
<proteinExistence type="inferred from homology"/>
<gene>
    <name evidence="15" type="primary">Contig2970.g3179</name>
    <name evidence="15" type="ORF">STYLEM_2998</name>
</gene>
<keyword evidence="4 11" id="KW-0479">Metal-binding</keyword>
<dbReference type="InterPro" id="IPR007527">
    <property type="entry name" value="Znf_SWIM"/>
</dbReference>
<dbReference type="GO" id="GO:0071596">
    <property type="term" value="P:ubiquitin-dependent protein catabolic process via the N-end rule pathway"/>
    <property type="evidence" value="ECO:0007669"/>
    <property type="project" value="UniProtKB-UniRule"/>
</dbReference>
<dbReference type="InParanoid" id="A0A077ZXP6"/>
<evidence type="ECO:0000256" key="12">
    <source>
        <dbReference type="SAM" id="Coils"/>
    </source>
</evidence>
<comment type="similarity">
    <text evidence="8 11">Belongs to the E3 ubiquitin-protein ligase UBR1-like family.</text>
</comment>
<keyword evidence="6 11" id="KW-0833">Ubl conjugation pathway</keyword>
<dbReference type="SMART" id="SM00396">
    <property type="entry name" value="ZnF_UBR1"/>
    <property type="match status" value="1"/>
</dbReference>
<evidence type="ECO:0000256" key="8">
    <source>
        <dbReference type="ARBA" id="ARBA00046341"/>
    </source>
</evidence>
<evidence type="ECO:0000256" key="6">
    <source>
        <dbReference type="ARBA" id="ARBA00022786"/>
    </source>
</evidence>
<evidence type="ECO:0000256" key="4">
    <source>
        <dbReference type="ARBA" id="ARBA00022723"/>
    </source>
</evidence>
<evidence type="ECO:0000256" key="11">
    <source>
        <dbReference type="RuleBase" id="RU366018"/>
    </source>
</evidence>
<dbReference type="FunFam" id="2.10.110.30:FF:000002">
    <property type="entry name" value="Putative e3 ubiquitin-protein ligase ubr3"/>
    <property type="match status" value="1"/>
</dbReference>
<keyword evidence="5 9" id="KW-0863">Zinc-finger</keyword>
<evidence type="ECO:0000259" key="13">
    <source>
        <dbReference type="PROSITE" id="PS50966"/>
    </source>
</evidence>
<dbReference type="Pfam" id="PF18995">
    <property type="entry name" value="PRT6_C"/>
    <property type="match status" value="1"/>
</dbReference>
<organism evidence="15 16">
    <name type="scientific">Stylonychia lemnae</name>
    <name type="common">Ciliate</name>
    <dbReference type="NCBI Taxonomy" id="5949"/>
    <lineage>
        <taxon>Eukaryota</taxon>
        <taxon>Sar</taxon>
        <taxon>Alveolata</taxon>
        <taxon>Ciliophora</taxon>
        <taxon>Intramacronucleata</taxon>
        <taxon>Spirotrichea</taxon>
        <taxon>Stichotrichia</taxon>
        <taxon>Sporadotrichida</taxon>
        <taxon>Oxytrichidae</taxon>
        <taxon>Stylonychinae</taxon>
        <taxon>Stylonychia</taxon>
    </lineage>
</organism>
<evidence type="ECO:0000256" key="2">
    <source>
        <dbReference type="ARBA" id="ARBA00004906"/>
    </source>
</evidence>
<dbReference type="Pfam" id="PF02207">
    <property type="entry name" value="zf-UBR"/>
    <property type="match status" value="1"/>
</dbReference>
<feature type="coiled-coil region" evidence="12">
    <location>
        <begin position="270"/>
        <end position="297"/>
    </location>
</feature>
<dbReference type="EC" id="2.3.2.27" evidence="11"/>
<dbReference type="GO" id="GO:0016567">
    <property type="term" value="P:protein ubiquitination"/>
    <property type="evidence" value="ECO:0007669"/>
    <property type="project" value="UniProtKB-UniRule"/>
</dbReference>
<dbReference type="UniPathway" id="UPA00143"/>
<dbReference type="Proteomes" id="UP000039865">
    <property type="component" value="Unassembled WGS sequence"/>
</dbReference>
<accession>A0A077ZXP6</accession>
<feature type="domain" description="SWIM-type" evidence="13">
    <location>
        <begin position="312"/>
        <end position="344"/>
    </location>
</feature>
<dbReference type="Pfam" id="PF22960">
    <property type="entry name" value="WHD_UBR1"/>
    <property type="match status" value="1"/>
</dbReference>
<evidence type="ECO:0000259" key="14">
    <source>
        <dbReference type="PROSITE" id="PS51157"/>
    </source>
</evidence>
<dbReference type="PANTHER" id="PTHR21497">
    <property type="entry name" value="UBIQUITIN LIGASE E3 ALPHA-RELATED"/>
    <property type="match status" value="1"/>
</dbReference>
<evidence type="ECO:0000256" key="10">
    <source>
        <dbReference type="PROSITE-ProRule" id="PRU00508"/>
    </source>
</evidence>
<dbReference type="InterPro" id="IPR055194">
    <property type="entry name" value="UBR1-like_WH"/>
</dbReference>
<comment type="catalytic activity">
    <reaction evidence="1 11">
        <text>S-ubiquitinyl-[E2 ubiquitin-conjugating enzyme]-L-cysteine + [acceptor protein]-L-lysine = [E2 ubiquitin-conjugating enzyme]-L-cysteine + N(6)-ubiquitinyl-[acceptor protein]-L-lysine.</text>
        <dbReference type="EC" id="2.3.2.27"/>
    </reaction>
</comment>
<dbReference type="InterPro" id="IPR039164">
    <property type="entry name" value="UBR1-like"/>
</dbReference>
<dbReference type="GO" id="GO:0000151">
    <property type="term" value="C:ubiquitin ligase complex"/>
    <property type="evidence" value="ECO:0007669"/>
    <property type="project" value="TreeGrafter"/>
</dbReference>
<keyword evidence="16" id="KW-1185">Reference proteome</keyword>
<protein>
    <recommendedName>
        <fullName evidence="11">E3 ubiquitin-protein ligase</fullName>
        <ecNumber evidence="11">2.3.2.27</ecNumber>
    </recommendedName>
</protein>
<dbReference type="Gene3D" id="2.10.110.30">
    <property type="match status" value="1"/>
</dbReference>
<keyword evidence="12" id="KW-0175">Coiled coil</keyword>
<dbReference type="PROSITE" id="PS50966">
    <property type="entry name" value="ZF_SWIM"/>
    <property type="match status" value="1"/>
</dbReference>
<dbReference type="OMA" id="WASENNE"/>
<evidence type="ECO:0000256" key="1">
    <source>
        <dbReference type="ARBA" id="ARBA00000900"/>
    </source>
</evidence>
<sequence length="1816" mass="212820">MFSKIVQNRTEKSSKVQTDPTQISKILEESFKKLNDEQLLSVTEASVTDHYKPFIDQCNVLLYGQTNYMQAIEEMKQNSGSQKGGVCAKTLRSGDVAWKCEDCELDPTCIICQECFEKGNHKGHRVWLKKNVGGCCDCGDPDAWRENGFCSDHKGYEASSEQLLQNLPNYVKSSSKEVFRSICRIIKIQYLEIQGCKKSELIDQEGSAKITKLQCLLKLFYEFLVFSVDQSLAFIHFIAEAMTDSYFETINFNKDSHQCCYRAFISNEEKESFLARISKKNEELKNLSEDFEETREQQYIGINEDQILLQQYEQMLEKRQICSCTVLDLSFQCNHLLAKKSMKLIYEFYFQLFQSYKFKQHLGLSFAANFKKLILKRTEQSQYNMGSIGVQILTIDEIGLMIMKEEKLRENLVKTYELVIDKLVSSSFQNKYVNYMYSILFDIKYLSRPKTLHYAVYETDFLEKILEQLGKLYFTDIIEYRTNHIQFDATIYKEGLYNIDLQLIKTYKNYIKEIDPKNVERNRKLMSAFISFFEDINNRLGDVGENGFFAIPLHRLFSYYLSRLIMYNYLIEKDINPQKQARDIMLSIVQKFIVVPNNQNRQSYIQHAIMAIIRPLSRQWSFNHEVLSGKFVMCGLFINHLPKLLYSIYEQYLMLIMGLFQTLIVISPKPQMIINMIIQAFEINPWLKTLHFQVLHQNLNKQEFEKFKPIVDDKKLRQLLSWELKLFIQLSVVEMPFLYPLNTDICSKDKLFYQEDKITKKIENLLRSDIKRQIIHAFLQFGGKVEIKTLKKSLPDFYTEHELFDNTLLEVADQQREGPQKSLFKLKEQYYQQLEPYYQLQHEPQQKLLESIKSIQNVQFNEILGDFNEEYKFGTEFNHIVQEAIGQSVLITYVRDIIIIWAQNQEEFKVIDNQAGHECLKILMMVIQSALKSQIKQQTDFILNMIQFQDNKVIKSLEIIRKQDLAMDKAIQEILVSIFNLNKNLFRELGQQLGLVLPDESDYTVSTNQTTNKSAENDVTIRDRQIKQKEEARLKKEKIMMKFQSKRQKYINKNDIQSTSMSLETSVLNTSRTNSSQMDQSLHEDDEIECALCKETLLSDNFYSDPYGQFAYISKSKLMAHTLRQTLGLQNELVKQQKNQFQMQQEKEISSLQEEEEEKKDYEMIQQSIVKDQDSGENLRDLDLSYLNETELTGGTMIKCSHYSHFKCLNSYLTAKEADVRKRELSKMIGLDHKTFQCPLCRHLSNGLIPFETLDNYNENKYTQRDFDQYLLLSQIVGYLSRIIQQQQIQKSELLPIDIKKQPLVVLRGIESFILHRIQLIDIKGTQEFLKRSRHHVGIREYSNIIDIAGNVVKLILDGEIKVSSALNPDEEMTEEGFEDICIEQFRSLIDNHCLQQGQQQNLIFETDASILCNKLIFYLTLLLKGKYVILMKLIHVIIKNVYKVVQIQALFRLLFLRSQGQLKGSSQQIYDLMNLSELVKLAQNEENSDFIIRSQLPFLRKTLAMILLIHSIYRQSNPDLMREDDKFIMKLLVIRDDSEELQLLQEYLCLENSYQFILDKPQVLEIQNNSVEISAFMEIEHNDGKSELERMVEQLATKLSSIDNLRRQIDQYIVFKELDSQQLVALTKEQILESPYEKSVEMPNQLKLLDTYYTFKFFKTPTDLQGVIQEYYKKVCKNCNTQPKDMSVCLLCGEIACFTLKCCQNLPGMRNKEGELTFHTRTCEGGVSLFLQCSDGKLVLIEGDRSCQKSSPYINKFGESYSLQSKRWDNFFMDETTGGSVILEEYKKLYMNFKIGNEIMKERSQSDYVWRLRVI</sequence>
<feature type="zinc finger region" description="UBR-type" evidence="10">
    <location>
        <begin position="85"/>
        <end position="155"/>
    </location>
</feature>
<evidence type="ECO:0000313" key="16">
    <source>
        <dbReference type="Proteomes" id="UP000039865"/>
    </source>
</evidence>
<feature type="domain" description="UBR-type" evidence="14">
    <location>
        <begin position="85"/>
        <end position="155"/>
    </location>
</feature>
<dbReference type="GO" id="GO:0008270">
    <property type="term" value="F:zinc ion binding"/>
    <property type="evidence" value="ECO:0007669"/>
    <property type="project" value="UniProtKB-UniRule"/>
</dbReference>
<dbReference type="PANTHER" id="PTHR21497:SF24">
    <property type="entry name" value="E3 UBIQUITIN-PROTEIN LIGASE UBR1"/>
    <property type="match status" value="1"/>
</dbReference>
<evidence type="ECO:0000256" key="7">
    <source>
        <dbReference type="ARBA" id="ARBA00022833"/>
    </source>
</evidence>
<dbReference type="GO" id="GO:0061630">
    <property type="term" value="F:ubiquitin protein ligase activity"/>
    <property type="evidence" value="ECO:0007669"/>
    <property type="project" value="UniProtKB-UniRule"/>
</dbReference>
<dbReference type="GO" id="GO:0005737">
    <property type="term" value="C:cytoplasm"/>
    <property type="evidence" value="ECO:0007669"/>
    <property type="project" value="TreeGrafter"/>
</dbReference>
<dbReference type="PROSITE" id="PS51157">
    <property type="entry name" value="ZF_UBR"/>
    <property type="match status" value="1"/>
</dbReference>
<evidence type="ECO:0000256" key="3">
    <source>
        <dbReference type="ARBA" id="ARBA00022679"/>
    </source>
</evidence>
<dbReference type="InterPro" id="IPR044046">
    <property type="entry name" value="E3_ligase_UBR-like_C"/>
</dbReference>
<dbReference type="CDD" id="cd19673">
    <property type="entry name" value="UBR-box_UBR3"/>
    <property type="match status" value="1"/>
</dbReference>
<keyword evidence="7 11" id="KW-0862">Zinc</keyword>
<evidence type="ECO:0000256" key="9">
    <source>
        <dbReference type="PROSITE-ProRule" id="PRU00325"/>
    </source>
</evidence>
<dbReference type="EMBL" id="CCKQ01002910">
    <property type="protein sequence ID" value="CDW74007.1"/>
    <property type="molecule type" value="Genomic_DNA"/>
</dbReference>
<comment type="pathway">
    <text evidence="2 11">Protein modification; protein ubiquitination.</text>
</comment>
<reference evidence="15 16" key="1">
    <citation type="submission" date="2014-06" db="EMBL/GenBank/DDBJ databases">
        <authorList>
            <person name="Swart Estienne"/>
        </authorList>
    </citation>
    <scope>NUCLEOTIDE SEQUENCE [LARGE SCALE GENOMIC DNA]</scope>
    <source>
        <strain evidence="15 16">130c</strain>
    </source>
</reference>
<dbReference type="InterPro" id="IPR003126">
    <property type="entry name" value="Znf_UBR"/>
</dbReference>
<evidence type="ECO:0000313" key="15">
    <source>
        <dbReference type="EMBL" id="CDW74007.1"/>
    </source>
</evidence>
<name>A0A077ZXP6_STYLE</name>
<keyword evidence="3 11" id="KW-0808">Transferase</keyword>
<comment type="function">
    <text evidence="11">Ubiquitin ligase protein which is a component of the N-end rule pathway. Recognizes and binds to proteins bearing specific N-terminal residues that are destabilizing according to the N-end rule, leading to their ubiquitination and subsequent degradation.</text>
</comment>